<dbReference type="HAMAP" id="MF_01411">
    <property type="entry name" value="LPS_assembly_LptD"/>
    <property type="match status" value="1"/>
</dbReference>
<accession>A0A1W1B9H0</accession>
<organism evidence="1">
    <name type="scientific">hydrothermal vent metagenome</name>
    <dbReference type="NCBI Taxonomy" id="652676"/>
    <lineage>
        <taxon>unclassified sequences</taxon>
        <taxon>metagenomes</taxon>
        <taxon>ecological metagenomes</taxon>
    </lineage>
</organism>
<sequence>MHKFLFFLGILLSIEVLHAAQEKNKIEVTAKHLESTKTTVHATDGVVVYYQDSVIKAESASYNKETKILILDGKVEMIGYRGTKEHTNHMEIHTDSKEVSFEELFFVSQNDIWLFSDKAHRNDNNYTLGESVLSSCDINDPLWKMVFSHSFYDSDEKYMKIYDAKVYFWDIPIFYFPYLAFSTNNQRSSGLLFPLFGYTGEEGFVYEQPIFWAISDSMDMEFNPQIRTNRSMGIYSTFRFVDSSHSAGKLRVGYFRDSTSYQKRKNTKDINHYGLEFLYDSSTVFKAFLPRGFTDGLYINTTFLTDIDYLNLQKTRLQHFGLTPLQESKLNYFLYDNDYYMGVNAKYFIDTRKEHNNDTLQILPSMQLHKYLDHFLWDNLTYSADLHLNHFYRKKGTTLRQAELKVPLEFTTSFFDDFLNISLGEELYYSKFFFGNGSYEHSVFRYYSNIHKVKLFTDLTKKYKHFTHVMQPSIEYTKPGNENEQPVTFDALGSEQKKLFAVGLPEEQYRIGFNQYFYDNKTNLKFFQRLYQTYYPKRKYEWADLGNEMQYNWKNWRFYNNLLYSYEFGKLRESSSLVSLYKSDYFFTLGHTYKEKLPDDSSSFVPANDILFNFGYTLNQRVTIKGGVTYSLEKAASTQWRIGGKYQQDCWSMDVAVRQDITPRPIGATKVNSFYIQLNFIPFGGVGTGNTK</sequence>
<dbReference type="PANTHER" id="PTHR30189:SF1">
    <property type="entry name" value="LPS-ASSEMBLY PROTEIN LPTD"/>
    <property type="match status" value="1"/>
</dbReference>
<dbReference type="AlphaFoldDB" id="A0A1W1B9H0"/>
<dbReference type="GO" id="GO:0015920">
    <property type="term" value="P:lipopolysaccharide transport"/>
    <property type="evidence" value="ECO:0007669"/>
    <property type="project" value="InterPro"/>
</dbReference>
<dbReference type="GO" id="GO:0043165">
    <property type="term" value="P:Gram-negative-bacterium-type cell outer membrane assembly"/>
    <property type="evidence" value="ECO:0007669"/>
    <property type="project" value="InterPro"/>
</dbReference>
<dbReference type="InterPro" id="IPR020889">
    <property type="entry name" value="LipoPS_assembly_LptD"/>
</dbReference>
<gene>
    <name evidence="1" type="ORF">MNB_SV-8-420</name>
</gene>
<protein>
    <submittedName>
        <fullName evidence="1">Outer membrane protein Imp, required for envelope biogenesis / Organic solvent tolerance protein</fullName>
    </submittedName>
</protein>
<reference evidence="1" key="1">
    <citation type="submission" date="2016-10" db="EMBL/GenBank/DDBJ databases">
        <authorList>
            <person name="de Groot N.N."/>
        </authorList>
    </citation>
    <scope>NUCLEOTIDE SEQUENCE</scope>
</reference>
<name>A0A1W1B9H0_9ZZZZ</name>
<proteinExistence type="inferred from homology"/>
<evidence type="ECO:0000313" key="1">
    <source>
        <dbReference type="EMBL" id="SFV50162.1"/>
    </source>
</evidence>
<dbReference type="EMBL" id="FPHD01000007">
    <property type="protein sequence ID" value="SFV50162.1"/>
    <property type="molecule type" value="Genomic_DNA"/>
</dbReference>
<dbReference type="GO" id="GO:0009279">
    <property type="term" value="C:cell outer membrane"/>
    <property type="evidence" value="ECO:0007669"/>
    <property type="project" value="InterPro"/>
</dbReference>
<dbReference type="GO" id="GO:1990351">
    <property type="term" value="C:transporter complex"/>
    <property type="evidence" value="ECO:0007669"/>
    <property type="project" value="TreeGrafter"/>
</dbReference>
<dbReference type="InterPro" id="IPR050218">
    <property type="entry name" value="LptD"/>
</dbReference>
<dbReference type="PANTHER" id="PTHR30189">
    <property type="entry name" value="LPS-ASSEMBLY PROTEIN"/>
    <property type="match status" value="1"/>
</dbReference>